<dbReference type="STRING" id="426702.SAMN04488099_11531"/>
<dbReference type="AlphaFoldDB" id="A0A1H7NN88"/>
<organism evidence="2 3">
    <name type="scientific">Alkalibacterium pelagium</name>
    <dbReference type="NCBI Taxonomy" id="426702"/>
    <lineage>
        <taxon>Bacteria</taxon>
        <taxon>Bacillati</taxon>
        <taxon>Bacillota</taxon>
        <taxon>Bacilli</taxon>
        <taxon>Lactobacillales</taxon>
        <taxon>Carnobacteriaceae</taxon>
        <taxon>Alkalibacterium</taxon>
    </lineage>
</organism>
<protein>
    <submittedName>
        <fullName evidence="2">Glycosyl transferase family 2</fullName>
    </submittedName>
</protein>
<dbReference type="RefSeq" id="WP_091482590.1">
    <property type="nucleotide sequence ID" value="NZ_BJYC01000018.1"/>
</dbReference>
<dbReference type="SUPFAM" id="SSF53448">
    <property type="entry name" value="Nucleotide-diphospho-sugar transferases"/>
    <property type="match status" value="1"/>
</dbReference>
<feature type="domain" description="Glycosyltransferase 2-like" evidence="1">
    <location>
        <begin position="3"/>
        <end position="119"/>
    </location>
</feature>
<dbReference type="InterPro" id="IPR029044">
    <property type="entry name" value="Nucleotide-diphossugar_trans"/>
</dbReference>
<dbReference type="OrthoDB" id="8773442at2"/>
<proteinExistence type="predicted"/>
<evidence type="ECO:0000313" key="2">
    <source>
        <dbReference type="EMBL" id="SEL24478.1"/>
    </source>
</evidence>
<accession>A0A1H7NN88</accession>
<dbReference type="Proteomes" id="UP000199081">
    <property type="component" value="Unassembled WGS sequence"/>
</dbReference>
<name>A0A1H7NN88_9LACT</name>
<dbReference type="PANTHER" id="PTHR43685">
    <property type="entry name" value="GLYCOSYLTRANSFERASE"/>
    <property type="match status" value="1"/>
</dbReference>
<dbReference type="CDD" id="cd00761">
    <property type="entry name" value="Glyco_tranf_GTA_type"/>
    <property type="match status" value="1"/>
</dbReference>
<dbReference type="PANTHER" id="PTHR43685:SF2">
    <property type="entry name" value="GLYCOSYLTRANSFERASE 2-LIKE DOMAIN-CONTAINING PROTEIN"/>
    <property type="match status" value="1"/>
</dbReference>
<dbReference type="EMBL" id="FNZU01000015">
    <property type="protein sequence ID" value="SEL24478.1"/>
    <property type="molecule type" value="Genomic_DNA"/>
</dbReference>
<dbReference type="Pfam" id="PF00535">
    <property type="entry name" value="Glycos_transf_2"/>
    <property type="match status" value="1"/>
</dbReference>
<dbReference type="Gene3D" id="3.90.550.10">
    <property type="entry name" value="Spore Coat Polysaccharide Biosynthesis Protein SpsA, Chain A"/>
    <property type="match status" value="1"/>
</dbReference>
<evidence type="ECO:0000313" key="3">
    <source>
        <dbReference type="Proteomes" id="UP000199081"/>
    </source>
</evidence>
<dbReference type="InterPro" id="IPR001173">
    <property type="entry name" value="Glyco_trans_2-like"/>
</dbReference>
<keyword evidence="2" id="KW-0808">Transferase</keyword>
<gene>
    <name evidence="2" type="ORF">SAMN04488099_11531</name>
</gene>
<dbReference type="InterPro" id="IPR050834">
    <property type="entry name" value="Glycosyltransf_2"/>
</dbReference>
<evidence type="ECO:0000259" key="1">
    <source>
        <dbReference type="Pfam" id="PF00535"/>
    </source>
</evidence>
<keyword evidence="3" id="KW-1185">Reference proteome</keyword>
<reference evidence="3" key="1">
    <citation type="submission" date="2016-10" db="EMBL/GenBank/DDBJ databases">
        <authorList>
            <person name="Varghese N."/>
            <person name="Submissions S."/>
        </authorList>
    </citation>
    <scope>NUCLEOTIDE SEQUENCE [LARGE SCALE GENOMIC DNA]</scope>
    <source>
        <strain evidence="3">DSM 19183</strain>
    </source>
</reference>
<dbReference type="GO" id="GO:0016740">
    <property type="term" value="F:transferase activity"/>
    <property type="evidence" value="ECO:0007669"/>
    <property type="project" value="UniProtKB-KW"/>
</dbReference>
<sequence length="300" mass="33999">MISVVIPTHNRSELLTRAVESALNQTHKDIEIIVVSDGSTDNTEEVMKAYQQRENNIKFISVFPGKGANNARNEGIRASEGEYIAFLDDDDEWAPHKLESQLSVFNSDSSIGMVYTGINVIYVKEDLTYYSLSGKGGDLSKDILLKNVIGATPSVMIKKEILDQSGFFDVDMPAKQDYDLWIRVCQLTNVGYVDEPLVNYYNYSGEKQISLSTEKHERAIEMIDKKYSSLFKTLTPEEVKQQRSNYFISIANIALRNNNKSLGFKYGMKALHKKISLKNLVYVLSVPIPFKVLLKVKNRM</sequence>